<dbReference type="InterPro" id="IPR038076">
    <property type="entry name" value="MgtE_N_sf"/>
</dbReference>
<dbReference type="AlphaFoldDB" id="D6SP10"/>
<dbReference type="GO" id="GO:0046872">
    <property type="term" value="F:metal ion binding"/>
    <property type="evidence" value="ECO:0007669"/>
    <property type="project" value="UniProtKB-KW"/>
</dbReference>
<dbReference type="SUPFAM" id="SSF54631">
    <property type="entry name" value="CBS-domain pair"/>
    <property type="match status" value="1"/>
</dbReference>
<keyword evidence="3 9" id="KW-0813">Transport</keyword>
<dbReference type="PANTHER" id="PTHR43773:SF1">
    <property type="entry name" value="MAGNESIUM TRANSPORTER MGTE"/>
    <property type="match status" value="1"/>
</dbReference>
<dbReference type="PANTHER" id="PTHR43773">
    <property type="entry name" value="MAGNESIUM TRANSPORTER MGTE"/>
    <property type="match status" value="1"/>
</dbReference>
<dbReference type="Pfam" id="PF00571">
    <property type="entry name" value="CBS"/>
    <property type="match status" value="2"/>
</dbReference>
<dbReference type="InterPro" id="IPR006668">
    <property type="entry name" value="Mg_transptr_MgtE_intracell_dom"/>
</dbReference>
<accession>D6SP10</accession>
<evidence type="ECO:0000313" key="12">
    <source>
        <dbReference type="Proteomes" id="UP000005496"/>
    </source>
</evidence>
<keyword evidence="9" id="KW-0479">Metal-binding</keyword>
<dbReference type="InterPro" id="IPR036739">
    <property type="entry name" value="SLC41_membr_dom_sf"/>
</dbReference>
<keyword evidence="8" id="KW-0129">CBS domain</keyword>
<reference evidence="11" key="1">
    <citation type="submission" date="2010-05" db="EMBL/GenBank/DDBJ databases">
        <title>The draft genome of Desulfonatronospira thiodismutans ASO3-1.</title>
        <authorList>
            <consortium name="US DOE Joint Genome Institute (JGI-PGF)"/>
            <person name="Lucas S."/>
            <person name="Copeland A."/>
            <person name="Lapidus A."/>
            <person name="Cheng J.-F."/>
            <person name="Bruce D."/>
            <person name="Goodwin L."/>
            <person name="Pitluck S."/>
            <person name="Chertkov O."/>
            <person name="Brettin T."/>
            <person name="Detter J.C."/>
            <person name="Han C."/>
            <person name="Land M.L."/>
            <person name="Hauser L."/>
            <person name="Kyrpides N."/>
            <person name="Mikhailova N."/>
            <person name="Muyzer G."/>
            <person name="Woyke T."/>
        </authorList>
    </citation>
    <scope>NUCLEOTIDE SEQUENCE [LARGE SCALE GENOMIC DNA]</scope>
    <source>
        <strain evidence="11">ASO3-1</strain>
    </source>
</reference>
<evidence type="ECO:0000313" key="11">
    <source>
        <dbReference type="EMBL" id="EFI34486.1"/>
    </source>
</evidence>
<evidence type="ECO:0000256" key="5">
    <source>
        <dbReference type="ARBA" id="ARBA00022842"/>
    </source>
</evidence>
<dbReference type="Proteomes" id="UP000005496">
    <property type="component" value="Unassembled WGS sequence"/>
</dbReference>
<dbReference type="GO" id="GO:0005886">
    <property type="term" value="C:plasma membrane"/>
    <property type="evidence" value="ECO:0007669"/>
    <property type="project" value="UniProtKB-SubCell"/>
</dbReference>
<dbReference type="CDD" id="cd04606">
    <property type="entry name" value="CBS_pair_Mg_transporter"/>
    <property type="match status" value="1"/>
</dbReference>
<keyword evidence="9" id="KW-1003">Cell membrane</keyword>
<keyword evidence="4" id="KW-0812">Transmembrane</keyword>
<dbReference type="GO" id="GO:0015095">
    <property type="term" value="F:magnesium ion transmembrane transporter activity"/>
    <property type="evidence" value="ECO:0007669"/>
    <property type="project" value="UniProtKB-UniRule"/>
</dbReference>
<evidence type="ECO:0000256" key="3">
    <source>
        <dbReference type="ARBA" id="ARBA00022448"/>
    </source>
</evidence>
<evidence type="ECO:0000256" key="2">
    <source>
        <dbReference type="ARBA" id="ARBA00009749"/>
    </source>
</evidence>
<evidence type="ECO:0000256" key="8">
    <source>
        <dbReference type="PROSITE-ProRule" id="PRU00703"/>
    </source>
</evidence>
<feature type="domain" description="CBS" evidence="10">
    <location>
        <begin position="138"/>
        <end position="201"/>
    </location>
</feature>
<dbReference type="Gene3D" id="1.10.357.20">
    <property type="entry name" value="SLC41 divalent cation transporters, integral membrane domain"/>
    <property type="match status" value="1"/>
</dbReference>
<dbReference type="Gene3D" id="1.25.60.10">
    <property type="entry name" value="MgtE N-terminal domain-like"/>
    <property type="match status" value="1"/>
</dbReference>
<comment type="subcellular location">
    <subcellularLocation>
        <location evidence="9">Cell membrane</location>
        <topology evidence="9">Multi-pass membrane protein</topology>
    </subcellularLocation>
    <subcellularLocation>
        <location evidence="1">Membrane</location>
        <topology evidence="1">Multi-pass membrane protein</topology>
    </subcellularLocation>
</comment>
<evidence type="ECO:0000256" key="1">
    <source>
        <dbReference type="ARBA" id="ARBA00004141"/>
    </source>
</evidence>
<dbReference type="Gene3D" id="3.10.580.10">
    <property type="entry name" value="CBS-domain"/>
    <property type="match status" value="1"/>
</dbReference>
<gene>
    <name evidence="11" type="ORF">Dthio_PD1845</name>
</gene>
<dbReference type="InterPro" id="IPR006669">
    <property type="entry name" value="MgtE_transporter"/>
</dbReference>
<keyword evidence="12" id="KW-1185">Reference proteome</keyword>
<protein>
    <recommendedName>
        <fullName evidence="9">Magnesium transporter MgtE</fullName>
    </recommendedName>
</protein>
<feature type="domain" description="CBS" evidence="10">
    <location>
        <begin position="202"/>
        <end position="258"/>
    </location>
</feature>
<sequence length="459" mass="50723">MSSLMENITAMLENKEMNRLKEVLNQQEHYDLVEFFSELEAQGKRDELAILFRLLNKDLSLVVFEDLSLETQETLIQHLAGNWAVEIITEMEPDDRARLLDEVPAKVAKQLLNSIPADERKKTADLLNYPAETAGRIMTPEYVSLKADMSAEEALERIRSKRKSAETIYVLYVTDAKRRLLGVLSLGDLVTADKASRIRDIMNEKVIKVHTETDQEEAAVLLKERDLLAVPVVDREERLVGIITVDDAMDILEEETTEDIMSKAGLGTLTRQETGRSQRLIEGPVWDVWKVRLPFLVITLIGGMLAGAVIDAYEATLEAIAAVAIFIPVIMDMGGNAGTQSSTIFTRAFVLGHISVKRFGYHLTREAGIGLSMGAMMGLVAGIIASVWQGEPSFGLAVGISLALTMTLATALGFLIPFILVRLGMDQAAGSDPFITTIKDISGLFIYFTFVSIFLGHLM</sequence>
<evidence type="ECO:0000256" key="6">
    <source>
        <dbReference type="ARBA" id="ARBA00022989"/>
    </source>
</evidence>
<dbReference type="InterPro" id="IPR000644">
    <property type="entry name" value="CBS_dom"/>
</dbReference>
<dbReference type="NCBIfam" id="TIGR00400">
    <property type="entry name" value="mgtE"/>
    <property type="match status" value="1"/>
</dbReference>
<dbReference type="InterPro" id="IPR006667">
    <property type="entry name" value="SLC41_membr_dom"/>
</dbReference>
<name>D6SP10_9BACT</name>
<dbReference type="RefSeq" id="WP_008869808.1">
    <property type="nucleotide sequence ID" value="NZ_ACJN02000002.1"/>
</dbReference>
<comment type="subunit">
    <text evidence="9">Homodimer.</text>
</comment>
<dbReference type="PROSITE" id="PS51371">
    <property type="entry name" value="CBS"/>
    <property type="match status" value="2"/>
</dbReference>
<keyword evidence="6" id="KW-1133">Transmembrane helix</keyword>
<comment type="similarity">
    <text evidence="2 9">Belongs to the SLC41A transporter family.</text>
</comment>
<dbReference type="SUPFAM" id="SSF158791">
    <property type="entry name" value="MgtE N-terminal domain-like"/>
    <property type="match status" value="1"/>
</dbReference>
<dbReference type="Pfam" id="PF03448">
    <property type="entry name" value="MgtE_N"/>
    <property type="match status" value="1"/>
</dbReference>
<dbReference type="SMART" id="SM00924">
    <property type="entry name" value="MgtE_N"/>
    <property type="match status" value="1"/>
</dbReference>
<dbReference type="eggNOG" id="COG2239">
    <property type="taxonomic scope" value="Bacteria"/>
</dbReference>
<evidence type="ECO:0000259" key="10">
    <source>
        <dbReference type="PROSITE" id="PS51371"/>
    </source>
</evidence>
<dbReference type="InterPro" id="IPR046342">
    <property type="entry name" value="CBS_dom_sf"/>
</dbReference>
<evidence type="ECO:0000256" key="4">
    <source>
        <dbReference type="ARBA" id="ARBA00022692"/>
    </source>
</evidence>
<dbReference type="SMART" id="SM00116">
    <property type="entry name" value="CBS"/>
    <property type="match status" value="2"/>
</dbReference>
<comment type="caution">
    <text evidence="11">The sequence shown here is derived from an EMBL/GenBank/DDBJ whole genome shotgun (WGS) entry which is preliminary data.</text>
</comment>
<proteinExistence type="inferred from homology"/>
<comment type="function">
    <text evidence="9">Acts as a magnesium transporter.</text>
</comment>
<keyword evidence="7" id="KW-0472">Membrane</keyword>
<dbReference type="SUPFAM" id="SSF161093">
    <property type="entry name" value="MgtE membrane domain-like"/>
    <property type="match status" value="1"/>
</dbReference>
<keyword evidence="5 9" id="KW-0460">Magnesium</keyword>
<dbReference type="Pfam" id="PF01769">
    <property type="entry name" value="MgtE"/>
    <property type="match status" value="1"/>
</dbReference>
<evidence type="ECO:0000256" key="9">
    <source>
        <dbReference type="RuleBase" id="RU362011"/>
    </source>
</evidence>
<evidence type="ECO:0000256" key="7">
    <source>
        <dbReference type="ARBA" id="ARBA00023136"/>
    </source>
</evidence>
<dbReference type="EMBL" id="ACJN02000002">
    <property type="protein sequence ID" value="EFI34486.1"/>
    <property type="molecule type" value="Genomic_DNA"/>
</dbReference>
<organism evidence="11 12">
    <name type="scientific">Desulfonatronospira thiodismutans ASO3-1</name>
    <dbReference type="NCBI Taxonomy" id="555779"/>
    <lineage>
        <taxon>Bacteria</taxon>
        <taxon>Pseudomonadati</taxon>
        <taxon>Thermodesulfobacteriota</taxon>
        <taxon>Desulfovibrionia</taxon>
        <taxon>Desulfovibrionales</taxon>
        <taxon>Desulfonatronovibrionaceae</taxon>
        <taxon>Desulfonatronospira</taxon>
    </lineage>
</organism>